<dbReference type="AlphaFoldDB" id="A0A4V2YQZ9"/>
<reference evidence="1 2" key="1">
    <citation type="submission" date="2019-02" db="EMBL/GenBank/DDBJ databases">
        <title>Draft genome sequences of novel Actinobacteria.</title>
        <authorList>
            <person name="Sahin N."/>
            <person name="Ay H."/>
            <person name="Saygin H."/>
        </authorList>
    </citation>
    <scope>NUCLEOTIDE SEQUENCE [LARGE SCALE GENOMIC DNA]</scope>
    <source>
        <strain evidence="1 2">8K307</strain>
    </source>
</reference>
<dbReference type="Pfam" id="PF12840">
    <property type="entry name" value="HTH_20"/>
    <property type="match status" value="1"/>
</dbReference>
<accession>A0A4V2YQZ9</accession>
<comment type="caution">
    <text evidence="1">The sequence shown here is derived from an EMBL/GenBank/DDBJ whole genome shotgun (WGS) entry which is preliminary data.</text>
</comment>
<gene>
    <name evidence="1" type="ORF">E1262_29850</name>
</gene>
<dbReference type="InterPro" id="IPR036388">
    <property type="entry name" value="WH-like_DNA-bd_sf"/>
</dbReference>
<evidence type="ECO:0000313" key="2">
    <source>
        <dbReference type="Proteomes" id="UP000295217"/>
    </source>
</evidence>
<evidence type="ECO:0000313" key="1">
    <source>
        <dbReference type="EMBL" id="TDD63847.1"/>
    </source>
</evidence>
<organism evidence="1 2">
    <name type="scientific">Jiangella aurantiaca</name>
    <dbReference type="NCBI Taxonomy" id="2530373"/>
    <lineage>
        <taxon>Bacteria</taxon>
        <taxon>Bacillati</taxon>
        <taxon>Actinomycetota</taxon>
        <taxon>Actinomycetes</taxon>
        <taxon>Jiangellales</taxon>
        <taxon>Jiangellaceae</taxon>
        <taxon>Jiangella</taxon>
    </lineage>
</organism>
<dbReference type="Proteomes" id="UP000295217">
    <property type="component" value="Unassembled WGS sequence"/>
</dbReference>
<dbReference type="InterPro" id="IPR036390">
    <property type="entry name" value="WH_DNA-bd_sf"/>
</dbReference>
<proteinExistence type="predicted"/>
<protein>
    <submittedName>
        <fullName evidence="1">ArsR family transcriptional regulator</fullName>
    </submittedName>
</protein>
<dbReference type="EMBL" id="SMLB01000088">
    <property type="protein sequence ID" value="TDD63847.1"/>
    <property type="molecule type" value="Genomic_DNA"/>
</dbReference>
<dbReference type="CDD" id="cd00090">
    <property type="entry name" value="HTH_ARSR"/>
    <property type="match status" value="1"/>
</dbReference>
<dbReference type="OrthoDB" id="9788770at2"/>
<sequence length="213" mass="23528">MSGRIDKSNCQLHDGVMAAITYLEEPGEVRVALAPPRRELLTRLREPASATQLAAALGLPRQRVNYHLRVLEAAGLVELVEERKRRGCVERILRAKPGAVVVDPAVMSADDERSRFARLQDQYAAEHLVSVAADAVRDVARMQAKADASGKRLLTFTIEAEVRFAAPGDVHTFTDELTEAVRQVVARFDTEGGRPYRMVAGGYPTPREETDHD</sequence>
<name>A0A4V2YQZ9_9ACTN</name>
<dbReference type="InterPro" id="IPR011991">
    <property type="entry name" value="ArsR-like_HTH"/>
</dbReference>
<keyword evidence="2" id="KW-1185">Reference proteome</keyword>
<dbReference type="SUPFAM" id="SSF46785">
    <property type="entry name" value="Winged helix' DNA-binding domain"/>
    <property type="match status" value="1"/>
</dbReference>
<dbReference type="Gene3D" id="1.10.10.10">
    <property type="entry name" value="Winged helix-like DNA-binding domain superfamily/Winged helix DNA-binding domain"/>
    <property type="match status" value="1"/>
</dbReference>